<evidence type="ECO:0000313" key="3">
    <source>
        <dbReference type="EMBL" id="KPI35139.1"/>
    </source>
</evidence>
<dbReference type="CDD" id="cd22756">
    <property type="entry name" value="OTU_OTUD3-like"/>
    <property type="match status" value="1"/>
</dbReference>
<protein>
    <submittedName>
        <fullName evidence="3">OTU domain-containing protein 3</fullName>
    </submittedName>
</protein>
<dbReference type="EMBL" id="LFJN01000044">
    <property type="protein sequence ID" value="KPI35139.1"/>
    <property type="molecule type" value="Genomic_DNA"/>
</dbReference>
<feature type="compositionally biased region" description="Polar residues" evidence="1">
    <location>
        <begin position="211"/>
        <end position="225"/>
    </location>
</feature>
<dbReference type="InterPro" id="IPR038765">
    <property type="entry name" value="Papain-like_cys_pep_sf"/>
</dbReference>
<dbReference type="PROSITE" id="PS50802">
    <property type="entry name" value="OTU"/>
    <property type="match status" value="1"/>
</dbReference>
<sequence length="398" mass="44864">MATNHAVHPQQLPQMVRRPRSIWPGLARIGMLQKQIAGDGNCLFASLSDQLYGTPDRHFEIRTKVIEHMRNFKPLFEYHVHKDDVQGRRMLRSATNATAQESVDPFEDYLILMARPGTYGGEPELVAFCQSYDQDVMVHLPKDTGLPSDHLNYSNEHRIKKPDQEDPVCLHICYGGDEETRAHYDSARTRDGSVPRNVPSPRLKAQDSRRNSSVPNEASPLSGTPTARALRNADGAELFQEVMQKTDASLFNHRARSTSVSSSHRSSSSKRSLEDDGDNPRRKRADRRKSTRKRTDMSTVAYKDEEGNIRVHSPTDNTPASTQDTEVSYDATDKYISGSDEDEYEPKQRDDEDDGSDYGTKSSRVVKRKTLKPSSRITASNKSVTQNNNTTIKLALRT</sequence>
<accession>A0A0N0NI83</accession>
<organism evidence="3 4">
    <name type="scientific">Cyphellophora attinorum</name>
    <dbReference type="NCBI Taxonomy" id="1664694"/>
    <lineage>
        <taxon>Eukaryota</taxon>
        <taxon>Fungi</taxon>
        <taxon>Dikarya</taxon>
        <taxon>Ascomycota</taxon>
        <taxon>Pezizomycotina</taxon>
        <taxon>Eurotiomycetes</taxon>
        <taxon>Chaetothyriomycetidae</taxon>
        <taxon>Chaetothyriales</taxon>
        <taxon>Cyphellophoraceae</taxon>
        <taxon>Cyphellophora</taxon>
    </lineage>
</organism>
<dbReference type="GO" id="GO:0016579">
    <property type="term" value="P:protein deubiquitination"/>
    <property type="evidence" value="ECO:0007669"/>
    <property type="project" value="TreeGrafter"/>
</dbReference>
<evidence type="ECO:0000256" key="1">
    <source>
        <dbReference type="SAM" id="MobiDB-lite"/>
    </source>
</evidence>
<dbReference type="OrthoDB" id="409956at2759"/>
<feature type="compositionally biased region" description="Basic and acidic residues" evidence="1">
    <location>
        <begin position="184"/>
        <end position="193"/>
    </location>
</feature>
<feature type="region of interest" description="Disordered" evidence="1">
    <location>
        <begin position="184"/>
        <end position="227"/>
    </location>
</feature>
<dbReference type="Proteomes" id="UP000038010">
    <property type="component" value="Unassembled WGS sequence"/>
</dbReference>
<reference evidence="3 4" key="1">
    <citation type="submission" date="2015-06" db="EMBL/GenBank/DDBJ databases">
        <title>Draft genome of the ant-associated black yeast Phialophora attae CBS 131958.</title>
        <authorList>
            <person name="Moreno L.F."/>
            <person name="Stielow B.J."/>
            <person name="de Hoog S."/>
            <person name="Vicente V.A."/>
            <person name="Weiss V.A."/>
            <person name="de Vries M."/>
            <person name="Cruz L.M."/>
            <person name="Souza E.M."/>
        </authorList>
    </citation>
    <scope>NUCLEOTIDE SEQUENCE [LARGE SCALE GENOMIC DNA]</scope>
    <source>
        <strain evidence="3 4">CBS 131958</strain>
    </source>
</reference>
<feature type="compositionally biased region" description="Polar residues" evidence="1">
    <location>
        <begin position="314"/>
        <end position="326"/>
    </location>
</feature>
<dbReference type="PANTHER" id="PTHR12419">
    <property type="entry name" value="OTU DOMAIN CONTAINING PROTEIN"/>
    <property type="match status" value="1"/>
</dbReference>
<feature type="region of interest" description="Disordered" evidence="1">
    <location>
        <begin position="254"/>
        <end position="398"/>
    </location>
</feature>
<dbReference type="STRING" id="1664694.A0A0N0NI83"/>
<feature type="compositionally biased region" description="Polar residues" evidence="1">
    <location>
        <begin position="372"/>
        <end position="392"/>
    </location>
</feature>
<evidence type="ECO:0000313" key="4">
    <source>
        <dbReference type="Proteomes" id="UP000038010"/>
    </source>
</evidence>
<gene>
    <name evidence="3" type="ORF">AB675_1338</name>
</gene>
<feature type="compositionally biased region" description="Basic residues" evidence="1">
    <location>
        <begin position="281"/>
        <end position="292"/>
    </location>
</feature>
<feature type="domain" description="OTU" evidence="2">
    <location>
        <begin position="31"/>
        <end position="190"/>
    </location>
</feature>
<comment type="caution">
    <text evidence="3">The sequence shown here is derived from an EMBL/GenBank/DDBJ whole genome shotgun (WGS) entry which is preliminary data.</text>
</comment>
<dbReference type="Gene3D" id="3.90.70.80">
    <property type="match status" value="1"/>
</dbReference>
<dbReference type="Pfam" id="PF02338">
    <property type="entry name" value="OTU"/>
    <property type="match status" value="1"/>
</dbReference>
<dbReference type="InterPro" id="IPR050704">
    <property type="entry name" value="Peptidase_C85-like"/>
</dbReference>
<dbReference type="PANTHER" id="PTHR12419:SF7">
    <property type="entry name" value="OTU DOMAIN-CONTAINING PROTEIN 3"/>
    <property type="match status" value="1"/>
</dbReference>
<dbReference type="SUPFAM" id="SSF54001">
    <property type="entry name" value="Cysteine proteinases"/>
    <property type="match status" value="1"/>
</dbReference>
<dbReference type="AlphaFoldDB" id="A0A0N0NI83"/>
<dbReference type="GO" id="GO:0004843">
    <property type="term" value="F:cysteine-type deubiquitinase activity"/>
    <property type="evidence" value="ECO:0007669"/>
    <property type="project" value="TreeGrafter"/>
</dbReference>
<feature type="compositionally biased region" description="Basic and acidic residues" evidence="1">
    <location>
        <begin position="271"/>
        <end position="280"/>
    </location>
</feature>
<dbReference type="InterPro" id="IPR003323">
    <property type="entry name" value="OTU_dom"/>
</dbReference>
<name>A0A0N0NI83_9EURO</name>
<dbReference type="VEuPathDB" id="FungiDB:AB675_1338"/>
<dbReference type="RefSeq" id="XP_017995102.1">
    <property type="nucleotide sequence ID" value="XM_018141218.1"/>
</dbReference>
<proteinExistence type="predicted"/>
<feature type="compositionally biased region" description="Low complexity" evidence="1">
    <location>
        <begin position="257"/>
        <end position="270"/>
    </location>
</feature>
<dbReference type="GeneID" id="28733098"/>
<evidence type="ECO:0000259" key="2">
    <source>
        <dbReference type="PROSITE" id="PS50802"/>
    </source>
</evidence>
<keyword evidence="4" id="KW-1185">Reference proteome</keyword>